<evidence type="ECO:0000313" key="2">
    <source>
        <dbReference type="Proteomes" id="UP001292216"/>
    </source>
</evidence>
<dbReference type="Gene3D" id="1.50.10.20">
    <property type="match status" value="1"/>
</dbReference>
<protein>
    <submittedName>
        <fullName evidence="1">Glycoside hydrolase family 76 protein</fullName>
    </submittedName>
</protein>
<accession>A0ABU5PKV7</accession>
<dbReference type="Pfam" id="PF03663">
    <property type="entry name" value="Glyco_hydro_76"/>
    <property type="match status" value="1"/>
</dbReference>
<reference evidence="1 2" key="1">
    <citation type="submission" date="2023-12" db="EMBL/GenBank/DDBJ databases">
        <title>Whole genome sequencing of Paenibacillus phoenicis isolated from the Phoenix Mars Lander spacecraft assembly facility.</title>
        <authorList>
            <person name="Garcia A."/>
            <person name="Venkateswaran K."/>
        </authorList>
    </citation>
    <scope>NUCLEOTIDE SEQUENCE [LARGE SCALE GENOMIC DNA]</scope>
    <source>
        <strain evidence="1 2">3PO2SA</strain>
    </source>
</reference>
<dbReference type="PANTHER" id="PTHR47791">
    <property type="entry name" value="MEIOTICALLY UP-REGULATED GENE 191 PROTEIN"/>
    <property type="match status" value="1"/>
</dbReference>
<name>A0ABU5PKV7_9BACL</name>
<organism evidence="1 2">
    <name type="scientific">Paenibacillus phoenicis</name>
    <dbReference type="NCBI Taxonomy" id="554117"/>
    <lineage>
        <taxon>Bacteria</taxon>
        <taxon>Bacillati</taxon>
        <taxon>Bacillota</taxon>
        <taxon>Bacilli</taxon>
        <taxon>Bacillales</taxon>
        <taxon>Paenibacillaceae</taxon>
        <taxon>Paenibacillus</taxon>
    </lineage>
</organism>
<dbReference type="InterPro" id="IPR053169">
    <property type="entry name" value="MUG_Protein"/>
</dbReference>
<proteinExistence type="predicted"/>
<keyword evidence="2" id="KW-1185">Reference proteome</keyword>
<dbReference type="InterPro" id="IPR008928">
    <property type="entry name" value="6-hairpin_glycosidase_sf"/>
</dbReference>
<dbReference type="SUPFAM" id="SSF48208">
    <property type="entry name" value="Six-hairpin glycosidases"/>
    <property type="match status" value="1"/>
</dbReference>
<dbReference type="EMBL" id="JAYERP010000001">
    <property type="protein sequence ID" value="MEA3570534.1"/>
    <property type="molecule type" value="Genomic_DNA"/>
</dbReference>
<evidence type="ECO:0000313" key="1">
    <source>
        <dbReference type="EMBL" id="MEA3570534.1"/>
    </source>
</evidence>
<dbReference type="PANTHER" id="PTHR47791:SF3">
    <property type="entry name" value="MEIOTICALLY UP-REGULATED GENE 191 PROTEIN"/>
    <property type="match status" value="1"/>
</dbReference>
<gene>
    <name evidence="1" type="ORF">U9M73_11045</name>
</gene>
<dbReference type="RefSeq" id="WP_323077304.1">
    <property type="nucleotide sequence ID" value="NZ_CBCSKM010000010.1"/>
</dbReference>
<dbReference type="GO" id="GO:0016787">
    <property type="term" value="F:hydrolase activity"/>
    <property type="evidence" value="ECO:0007669"/>
    <property type="project" value="UniProtKB-KW"/>
</dbReference>
<dbReference type="InterPro" id="IPR005198">
    <property type="entry name" value="Glyco_hydro_76"/>
</dbReference>
<keyword evidence="1" id="KW-0378">Hydrolase</keyword>
<sequence>MDRRELGWAQLADRMHRDLFDCYGNEQTGILDQWYPRTAGRAGENFYYWWQAHVLDVLVDAYERTGDPALPDRMRQFCRSLERYNGGTFTHNYYDDMEWTALALLRAYRATGEAWYEEKVQELWADIQTAWNEHCGGHRSRLLRGAVRA</sequence>
<comment type="caution">
    <text evidence="1">The sequence shown here is derived from an EMBL/GenBank/DDBJ whole genome shotgun (WGS) entry which is preliminary data.</text>
</comment>
<dbReference type="Proteomes" id="UP001292216">
    <property type="component" value="Unassembled WGS sequence"/>
</dbReference>